<dbReference type="GO" id="GO:0005886">
    <property type="term" value="C:plasma membrane"/>
    <property type="evidence" value="ECO:0007669"/>
    <property type="project" value="UniProtKB-SubCell"/>
</dbReference>
<name>A0A1E3GTI6_9GAMM</name>
<keyword evidence="4 12" id="KW-0812">Transmembrane</keyword>
<dbReference type="Pfam" id="PF02537">
    <property type="entry name" value="CRCB"/>
    <property type="match status" value="1"/>
</dbReference>
<dbReference type="RefSeq" id="WP_084002914.1">
    <property type="nucleotide sequence ID" value="NZ_MCRI01000006.1"/>
</dbReference>
<keyword evidence="7 12" id="KW-0406">Ion transport</keyword>
<evidence type="ECO:0000313" key="14">
    <source>
        <dbReference type="Proteomes" id="UP000094379"/>
    </source>
</evidence>
<keyword evidence="12" id="KW-0479">Metal-binding</keyword>
<protein>
    <recommendedName>
        <fullName evidence="12">Fluoride-specific ion channel FluC</fullName>
    </recommendedName>
</protein>
<keyword evidence="14" id="KW-1185">Reference proteome</keyword>
<evidence type="ECO:0000256" key="2">
    <source>
        <dbReference type="ARBA" id="ARBA00022475"/>
    </source>
</evidence>
<reference evidence="13 14" key="1">
    <citation type="submission" date="2016-07" db="EMBL/GenBank/DDBJ databases">
        <title>Draft Genome Sequence of Methylophaga muralis Bur 1.</title>
        <authorList>
            <person name="Vasilenko O.V."/>
            <person name="Doronina N.V."/>
            <person name="Shmareva M.N."/>
            <person name="Tarlachkov S.V."/>
            <person name="Mustakhimov I."/>
            <person name="Trotsenko Y.A."/>
        </authorList>
    </citation>
    <scope>NUCLEOTIDE SEQUENCE [LARGE SCALE GENOMIC DNA]</scope>
    <source>
        <strain evidence="13 14">Bur 1</strain>
    </source>
</reference>
<evidence type="ECO:0000256" key="7">
    <source>
        <dbReference type="ARBA" id="ARBA00023065"/>
    </source>
</evidence>
<dbReference type="AlphaFoldDB" id="A0A1E3GTI6"/>
<comment type="similarity">
    <text evidence="10 12">Belongs to the fluoride channel Fluc/FEX (TC 1.A.43) family.</text>
</comment>
<dbReference type="GO" id="GO:0046872">
    <property type="term" value="F:metal ion binding"/>
    <property type="evidence" value="ECO:0007669"/>
    <property type="project" value="UniProtKB-KW"/>
</dbReference>
<evidence type="ECO:0000256" key="4">
    <source>
        <dbReference type="ARBA" id="ARBA00022692"/>
    </source>
</evidence>
<evidence type="ECO:0000256" key="9">
    <source>
        <dbReference type="ARBA" id="ARBA00023303"/>
    </source>
</evidence>
<evidence type="ECO:0000256" key="12">
    <source>
        <dbReference type="HAMAP-Rule" id="MF_00454"/>
    </source>
</evidence>
<comment type="caution">
    <text evidence="13">The sequence shown here is derived from an EMBL/GenBank/DDBJ whole genome shotgun (WGS) entry which is preliminary data.</text>
</comment>
<feature type="binding site" evidence="12">
    <location>
        <position position="75"/>
    </location>
    <ligand>
        <name>Na(+)</name>
        <dbReference type="ChEBI" id="CHEBI:29101"/>
        <note>structural</note>
    </ligand>
</feature>
<feature type="binding site" evidence="12">
    <location>
        <position position="78"/>
    </location>
    <ligand>
        <name>Na(+)</name>
        <dbReference type="ChEBI" id="CHEBI:29101"/>
        <note>structural</note>
    </ligand>
</feature>
<dbReference type="PATRIC" id="fig|291169.3.peg.920"/>
<dbReference type="Proteomes" id="UP000094379">
    <property type="component" value="Unassembled WGS sequence"/>
</dbReference>
<dbReference type="InterPro" id="IPR003691">
    <property type="entry name" value="FluC"/>
</dbReference>
<comment type="function">
    <text evidence="12">Fluoride-specific ion channel. Important for reducing fluoride concentration in the cell, thus reducing its toxicity.</text>
</comment>
<dbReference type="GO" id="GO:0140114">
    <property type="term" value="P:cellular detoxification of fluoride"/>
    <property type="evidence" value="ECO:0007669"/>
    <property type="project" value="UniProtKB-UniRule"/>
</dbReference>
<dbReference type="EMBL" id="MCRI01000006">
    <property type="protein sequence ID" value="ODN67382.1"/>
    <property type="molecule type" value="Genomic_DNA"/>
</dbReference>
<keyword evidence="9 12" id="KW-0407">Ion channel</keyword>
<evidence type="ECO:0000256" key="11">
    <source>
        <dbReference type="ARBA" id="ARBA00035585"/>
    </source>
</evidence>
<accession>A0A1E3GTI6</accession>
<keyword evidence="8 12" id="KW-0472">Membrane</keyword>
<evidence type="ECO:0000256" key="3">
    <source>
        <dbReference type="ARBA" id="ARBA00022519"/>
    </source>
</evidence>
<comment type="subcellular location">
    <subcellularLocation>
        <location evidence="1 12">Cell membrane</location>
        <topology evidence="1 12">Multi-pass membrane protein</topology>
    </subcellularLocation>
</comment>
<keyword evidence="3" id="KW-0997">Cell inner membrane</keyword>
<keyword evidence="12" id="KW-0813">Transport</keyword>
<evidence type="ECO:0000256" key="6">
    <source>
        <dbReference type="ARBA" id="ARBA00023053"/>
    </source>
</evidence>
<dbReference type="GO" id="GO:0062054">
    <property type="term" value="F:fluoride channel activity"/>
    <property type="evidence" value="ECO:0007669"/>
    <property type="project" value="UniProtKB-UniRule"/>
</dbReference>
<feature type="transmembrane region" description="Helical" evidence="12">
    <location>
        <begin position="103"/>
        <end position="121"/>
    </location>
</feature>
<organism evidence="13 14">
    <name type="scientific">Methylophaga muralis</name>
    <dbReference type="NCBI Taxonomy" id="291169"/>
    <lineage>
        <taxon>Bacteria</taxon>
        <taxon>Pseudomonadati</taxon>
        <taxon>Pseudomonadota</taxon>
        <taxon>Gammaproteobacteria</taxon>
        <taxon>Thiotrichales</taxon>
        <taxon>Piscirickettsiaceae</taxon>
        <taxon>Methylophaga</taxon>
    </lineage>
</organism>
<dbReference type="PANTHER" id="PTHR28259">
    <property type="entry name" value="FLUORIDE EXPORT PROTEIN 1-RELATED"/>
    <property type="match status" value="1"/>
</dbReference>
<dbReference type="PANTHER" id="PTHR28259:SF1">
    <property type="entry name" value="FLUORIDE EXPORT PROTEIN 1-RELATED"/>
    <property type="match status" value="1"/>
</dbReference>
<evidence type="ECO:0000256" key="10">
    <source>
        <dbReference type="ARBA" id="ARBA00035120"/>
    </source>
</evidence>
<dbReference type="NCBIfam" id="TIGR00494">
    <property type="entry name" value="crcB"/>
    <property type="match status" value="1"/>
</dbReference>
<feature type="transmembrane region" description="Helical" evidence="12">
    <location>
        <begin position="38"/>
        <end position="56"/>
    </location>
</feature>
<comment type="activity regulation">
    <text evidence="12">Na(+) is not transported, but it plays an essential structural role and its presence is essential for fluoride channel function.</text>
</comment>
<evidence type="ECO:0000256" key="1">
    <source>
        <dbReference type="ARBA" id="ARBA00004651"/>
    </source>
</evidence>
<dbReference type="HAMAP" id="MF_00454">
    <property type="entry name" value="FluC"/>
    <property type="match status" value="1"/>
</dbReference>
<gene>
    <name evidence="12 13" type="primary">crcB</name>
    <name evidence="12" type="synonym">fluC</name>
    <name evidence="13" type="ORF">A9E74_00916</name>
</gene>
<dbReference type="STRING" id="291169.A9E74_00916"/>
<evidence type="ECO:0000256" key="5">
    <source>
        <dbReference type="ARBA" id="ARBA00022989"/>
    </source>
</evidence>
<proteinExistence type="inferred from homology"/>
<evidence type="ECO:0000256" key="8">
    <source>
        <dbReference type="ARBA" id="ARBA00023136"/>
    </source>
</evidence>
<sequence length="124" mass="13104">MLQIFAIAVGGAAGALLRFVMSNGVYKMLGRDFPYGTLAVNVLGSLLIGVLFILLIEKLAVAAEWRAGLMVGLLGAFTTFSTFSLETFSLLEDGAFLKAGLNVFLSVVLCLAATWVGISLGRQL</sequence>
<keyword evidence="6 12" id="KW-0915">Sodium</keyword>
<keyword evidence="5 12" id="KW-1133">Transmembrane helix</keyword>
<keyword evidence="2 12" id="KW-1003">Cell membrane</keyword>
<evidence type="ECO:0000313" key="13">
    <source>
        <dbReference type="EMBL" id="ODN67382.1"/>
    </source>
</evidence>
<comment type="catalytic activity">
    <reaction evidence="11">
        <text>fluoride(in) = fluoride(out)</text>
        <dbReference type="Rhea" id="RHEA:76159"/>
        <dbReference type="ChEBI" id="CHEBI:17051"/>
    </reaction>
    <physiologicalReaction direction="left-to-right" evidence="11">
        <dbReference type="Rhea" id="RHEA:76160"/>
    </physiologicalReaction>
</comment>
<feature type="transmembrane region" description="Helical" evidence="12">
    <location>
        <begin position="68"/>
        <end position="91"/>
    </location>
</feature>